<gene>
    <name evidence="7" type="ORF">PAM7971_00646</name>
</gene>
<evidence type="ECO:0000256" key="5">
    <source>
        <dbReference type="SAM" id="MobiDB-lite"/>
    </source>
</evidence>
<dbReference type="Gene3D" id="1.10.443.10">
    <property type="entry name" value="Intergrase catalytic core"/>
    <property type="match status" value="1"/>
</dbReference>
<accession>A0A1Y5RNX3</accession>
<keyword evidence="8" id="KW-1185">Reference proteome</keyword>
<evidence type="ECO:0000256" key="4">
    <source>
        <dbReference type="ARBA" id="ARBA00023172"/>
    </source>
</evidence>
<dbReference type="RefSeq" id="WP_085847520.1">
    <property type="nucleotide sequence ID" value="NZ_FNZV01000001.1"/>
</dbReference>
<dbReference type="GO" id="GO:0003677">
    <property type="term" value="F:DNA binding"/>
    <property type="evidence" value="ECO:0007669"/>
    <property type="project" value="UniProtKB-KW"/>
</dbReference>
<dbReference type="InterPro" id="IPR050090">
    <property type="entry name" value="Tyrosine_recombinase_XerCD"/>
</dbReference>
<comment type="similarity">
    <text evidence="1">Belongs to the 'phage' integrase family.</text>
</comment>
<reference evidence="7 8" key="1">
    <citation type="submission" date="2017-03" db="EMBL/GenBank/DDBJ databases">
        <authorList>
            <person name="Afonso C.L."/>
            <person name="Miller P.J."/>
            <person name="Scott M.A."/>
            <person name="Spackman E."/>
            <person name="Goraichik I."/>
            <person name="Dimitrov K.M."/>
            <person name="Suarez D.L."/>
            <person name="Swayne D.E."/>
        </authorList>
    </citation>
    <scope>NUCLEOTIDE SEQUENCE [LARGE SCALE GENOMIC DNA]</scope>
    <source>
        <strain evidence="7 8">CECT 7971</strain>
    </source>
</reference>
<evidence type="ECO:0000256" key="1">
    <source>
        <dbReference type="ARBA" id="ARBA00008857"/>
    </source>
</evidence>
<dbReference type="GO" id="GO:0006310">
    <property type="term" value="P:DNA recombination"/>
    <property type="evidence" value="ECO:0007669"/>
    <property type="project" value="UniProtKB-KW"/>
</dbReference>
<dbReference type="GO" id="GO:0015074">
    <property type="term" value="P:DNA integration"/>
    <property type="evidence" value="ECO:0007669"/>
    <property type="project" value="UniProtKB-KW"/>
</dbReference>
<evidence type="ECO:0000313" key="8">
    <source>
        <dbReference type="Proteomes" id="UP000193307"/>
    </source>
</evidence>
<dbReference type="Pfam" id="PF00589">
    <property type="entry name" value="Phage_integrase"/>
    <property type="match status" value="1"/>
</dbReference>
<dbReference type="PROSITE" id="PS51898">
    <property type="entry name" value="TYR_RECOMBINASE"/>
    <property type="match status" value="1"/>
</dbReference>
<name>A0A1Y5RNX3_9RHOB</name>
<dbReference type="InterPro" id="IPR013762">
    <property type="entry name" value="Integrase-like_cat_sf"/>
</dbReference>
<evidence type="ECO:0000313" key="7">
    <source>
        <dbReference type="EMBL" id="SLN20746.1"/>
    </source>
</evidence>
<dbReference type="PANTHER" id="PTHR30349:SF64">
    <property type="entry name" value="PROPHAGE INTEGRASE INTD-RELATED"/>
    <property type="match status" value="1"/>
</dbReference>
<sequence length="340" mass="39125">MKKTNLPYLNIIERKGVTYIYFRRGKVRHRLPDNPDTEEFSRAYWEIRSGKKTSSIKTTWGALVVSYYKSPEFNKLSDGTKANYRRHCEVIREKNGIKDVRRFRRKHAIAARDALQETWSKANERIAVLSILCKHAVDLEWIDRNPVVDISKLSGGSYEAWPDVKLLAFERYCLTHDLTTALTAFEVAIGTGQRIGDCAKMAWDDFDGEFMNVIQDKTKAKLRVYCPERLQQYLGSLPRKGRHIFAKNLTQPIGKRQIQKSVEDVRDAIGIMGGKDRLVPHGWRYTAAKLLAEAGCSDSEIQAVTGHKTLTMVQKYRAQADQETSSKRAQQRRERNKTVR</sequence>
<keyword evidence="2" id="KW-0229">DNA integration</keyword>
<evidence type="ECO:0000256" key="2">
    <source>
        <dbReference type="ARBA" id="ARBA00022908"/>
    </source>
</evidence>
<proteinExistence type="inferred from homology"/>
<dbReference type="EMBL" id="FWFW01000001">
    <property type="protein sequence ID" value="SLN20746.1"/>
    <property type="molecule type" value="Genomic_DNA"/>
</dbReference>
<organism evidence="7 8">
    <name type="scientific">Pacificibacter marinus</name>
    <dbReference type="NCBI Taxonomy" id="658057"/>
    <lineage>
        <taxon>Bacteria</taxon>
        <taxon>Pseudomonadati</taxon>
        <taxon>Pseudomonadota</taxon>
        <taxon>Alphaproteobacteria</taxon>
        <taxon>Rhodobacterales</taxon>
        <taxon>Roseobacteraceae</taxon>
        <taxon>Pacificibacter</taxon>
    </lineage>
</organism>
<dbReference type="SUPFAM" id="SSF56349">
    <property type="entry name" value="DNA breaking-rejoining enzymes"/>
    <property type="match status" value="1"/>
</dbReference>
<dbReference type="OrthoDB" id="7510934at2"/>
<evidence type="ECO:0000256" key="3">
    <source>
        <dbReference type="ARBA" id="ARBA00023125"/>
    </source>
</evidence>
<dbReference type="PANTHER" id="PTHR30349">
    <property type="entry name" value="PHAGE INTEGRASE-RELATED"/>
    <property type="match status" value="1"/>
</dbReference>
<dbReference type="Proteomes" id="UP000193307">
    <property type="component" value="Unassembled WGS sequence"/>
</dbReference>
<feature type="region of interest" description="Disordered" evidence="5">
    <location>
        <begin position="318"/>
        <end position="340"/>
    </location>
</feature>
<dbReference type="AlphaFoldDB" id="A0A1Y5RNX3"/>
<dbReference type="InterPro" id="IPR002104">
    <property type="entry name" value="Integrase_catalytic"/>
</dbReference>
<dbReference type="Gene3D" id="1.10.150.130">
    <property type="match status" value="1"/>
</dbReference>
<keyword evidence="3" id="KW-0238">DNA-binding</keyword>
<dbReference type="InterPro" id="IPR010998">
    <property type="entry name" value="Integrase_recombinase_N"/>
</dbReference>
<keyword evidence="4" id="KW-0233">DNA recombination</keyword>
<feature type="domain" description="Tyr recombinase" evidence="6">
    <location>
        <begin position="162"/>
        <end position="329"/>
    </location>
</feature>
<dbReference type="InterPro" id="IPR011010">
    <property type="entry name" value="DNA_brk_join_enz"/>
</dbReference>
<dbReference type="STRING" id="658057.SAMN04488032_1014"/>
<protein>
    <submittedName>
        <fullName evidence="7">Site-specific tyrosine recombinase XerC</fullName>
    </submittedName>
</protein>
<evidence type="ECO:0000259" key="6">
    <source>
        <dbReference type="PROSITE" id="PS51898"/>
    </source>
</evidence>